<proteinExistence type="predicted"/>
<evidence type="ECO:0000313" key="2">
    <source>
        <dbReference type="Proteomes" id="UP001615550"/>
    </source>
</evidence>
<gene>
    <name evidence="1" type="ORF">ACD661_11885</name>
</gene>
<comment type="caution">
    <text evidence="1">The sequence shown here is derived from an EMBL/GenBank/DDBJ whole genome shotgun (WGS) entry which is preliminary data.</text>
</comment>
<organism evidence="1 2">
    <name type="scientific">Legionella lytica</name>
    <dbReference type="NCBI Taxonomy" id="96232"/>
    <lineage>
        <taxon>Bacteria</taxon>
        <taxon>Pseudomonadati</taxon>
        <taxon>Pseudomonadota</taxon>
        <taxon>Gammaproteobacteria</taxon>
        <taxon>Legionellales</taxon>
        <taxon>Legionellaceae</taxon>
        <taxon>Legionella</taxon>
    </lineage>
</organism>
<accession>A0ABW8D962</accession>
<sequence>MPRKMLYSNEMDLIINRHLSGNSEWEKNEVLVPVSFLELKVTYFYNKNKNFIIISSPLAVKPGRGDAEEPSYQATIEAIKNQLGKENFGIGCSLLGKNHYIALFKEAGEEGKIAIFDSKISSPHQFFKSPEAPGFFEKVWGLVKAPFNAFGLWAFAIGKEIHCSFLDKDVTLYRLGTQPFFDGVSCGFHSSGAILNIIDLMHTSEVTTEEVVLSITNHKHLDLQAECILNTKDEAIPAINPTMCLLGAQVENNSAHEPLVNSDGYEHSEDELAPIKKEDVVPGSIQQDEFEKNSVHTTLSGLYF</sequence>
<dbReference type="Proteomes" id="UP001615550">
    <property type="component" value="Unassembled WGS sequence"/>
</dbReference>
<evidence type="ECO:0000313" key="1">
    <source>
        <dbReference type="EMBL" id="MFJ1269257.1"/>
    </source>
</evidence>
<dbReference type="EMBL" id="JBGORX010000005">
    <property type="protein sequence ID" value="MFJ1269257.1"/>
    <property type="molecule type" value="Genomic_DNA"/>
</dbReference>
<keyword evidence="2" id="KW-1185">Reference proteome</keyword>
<dbReference type="RefSeq" id="WP_400188081.1">
    <property type="nucleotide sequence ID" value="NZ_JBGORX010000005.1"/>
</dbReference>
<protein>
    <submittedName>
        <fullName evidence="1">Uncharacterized protein</fullName>
    </submittedName>
</protein>
<name>A0ABW8D962_9GAMM</name>
<reference evidence="1 2" key="1">
    <citation type="submission" date="2024-08" db="EMBL/GenBank/DDBJ databases">
        <title>Draft Genome Sequence of Legionella lytica strain DSB2004, Isolated From a Fire Sprinkler System.</title>
        <authorList>
            <person name="Everhart A.D."/>
            <person name="Kidane D.T."/>
            <person name="Farone A.L."/>
            <person name="Farone M.B."/>
        </authorList>
    </citation>
    <scope>NUCLEOTIDE SEQUENCE [LARGE SCALE GENOMIC DNA]</scope>
    <source>
        <strain evidence="1 2">DSB2004</strain>
    </source>
</reference>